<comment type="subcellular location">
    <subcellularLocation>
        <location evidence="1">Nucleus</location>
    </subcellularLocation>
</comment>
<evidence type="ECO:0000256" key="3">
    <source>
        <dbReference type="ARBA" id="ARBA00023163"/>
    </source>
</evidence>
<dbReference type="GO" id="GO:0016593">
    <property type="term" value="C:Cdc73/Paf1 complex"/>
    <property type="evidence" value="ECO:0007669"/>
    <property type="project" value="TreeGrafter"/>
</dbReference>
<dbReference type="Gene3D" id="3.90.70.200">
    <property type="entry name" value="Plus-3 domain"/>
    <property type="match status" value="1"/>
</dbReference>
<feature type="compositionally biased region" description="Low complexity" evidence="5">
    <location>
        <begin position="119"/>
        <end position="134"/>
    </location>
</feature>
<dbReference type="SUPFAM" id="SSF159042">
    <property type="entry name" value="Plus3-like"/>
    <property type="match status" value="1"/>
</dbReference>
<evidence type="ECO:0000256" key="5">
    <source>
        <dbReference type="SAM" id="MobiDB-lite"/>
    </source>
</evidence>
<dbReference type="SMART" id="SM00719">
    <property type="entry name" value="Plus3"/>
    <property type="match status" value="1"/>
</dbReference>
<dbReference type="PROSITE" id="PS51360">
    <property type="entry name" value="PLUS3"/>
    <property type="match status" value="1"/>
</dbReference>
<organism evidence="7 8">
    <name type="scientific">Geodia barretti</name>
    <name type="common">Barrett's horny sponge</name>
    <dbReference type="NCBI Taxonomy" id="519541"/>
    <lineage>
        <taxon>Eukaryota</taxon>
        <taxon>Metazoa</taxon>
        <taxon>Porifera</taxon>
        <taxon>Demospongiae</taxon>
        <taxon>Heteroscleromorpha</taxon>
        <taxon>Tetractinellida</taxon>
        <taxon>Astrophorina</taxon>
        <taxon>Geodiidae</taxon>
        <taxon>Geodia</taxon>
    </lineage>
</organism>
<proteinExistence type="predicted"/>
<dbReference type="Proteomes" id="UP001174909">
    <property type="component" value="Unassembled WGS sequence"/>
</dbReference>
<gene>
    <name evidence="7" type="ORF">GBAR_LOCUS23598</name>
</gene>
<protein>
    <submittedName>
        <fullName evidence="7">RNA polymerase-associated protein RTF1 homolog</fullName>
    </submittedName>
</protein>
<dbReference type="AlphaFoldDB" id="A0AA35T8Y6"/>
<feature type="region of interest" description="Disordered" evidence="5">
    <location>
        <begin position="647"/>
        <end position="678"/>
    </location>
</feature>
<keyword evidence="3" id="KW-0804">Transcription</keyword>
<feature type="compositionally biased region" description="Basic and acidic residues" evidence="5">
    <location>
        <begin position="166"/>
        <end position="193"/>
    </location>
</feature>
<evidence type="ECO:0000256" key="4">
    <source>
        <dbReference type="ARBA" id="ARBA00023242"/>
    </source>
</evidence>
<dbReference type="PANTHER" id="PTHR13115:SF8">
    <property type="entry name" value="RNA POLYMERASE-ASSOCIATED PROTEIN RTF1 HOMOLOG"/>
    <property type="match status" value="1"/>
</dbReference>
<evidence type="ECO:0000313" key="7">
    <source>
        <dbReference type="EMBL" id="CAI8042531.1"/>
    </source>
</evidence>
<evidence type="ECO:0000256" key="2">
    <source>
        <dbReference type="ARBA" id="ARBA00023015"/>
    </source>
</evidence>
<dbReference type="GO" id="GO:0003677">
    <property type="term" value="F:DNA binding"/>
    <property type="evidence" value="ECO:0007669"/>
    <property type="project" value="InterPro"/>
</dbReference>
<feature type="compositionally biased region" description="Acidic residues" evidence="5">
    <location>
        <begin position="135"/>
        <end position="156"/>
    </location>
</feature>
<dbReference type="GO" id="GO:1990269">
    <property type="term" value="F:RNA polymerase II C-terminal domain phosphoserine binding"/>
    <property type="evidence" value="ECO:0007669"/>
    <property type="project" value="TreeGrafter"/>
</dbReference>
<keyword evidence="4" id="KW-0539">Nucleus</keyword>
<keyword evidence="2" id="KW-0805">Transcription regulation</keyword>
<feature type="compositionally biased region" description="Basic residues" evidence="5">
    <location>
        <begin position="194"/>
        <end position="204"/>
    </location>
</feature>
<feature type="compositionally biased region" description="Basic and acidic residues" evidence="5">
    <location>
        <begin position="572"/>
        <end position="582"/>
    </location>
</feature>
<evidence type="ECO:0000256" key="1">
    <source>
        <dbReference type="ARBA" id="ARBA00004123"/>
    </source>
</evidence>
<feature type="compositionally biased region" description="Basic and acidic residues" evidence="5">
    <location>
        <begin position="205"/>
        <end position="214"/>
    </location>
</feature>
<feature type="compositionally biased region" description="Basic and acidic residues" evidence="5">
    <location>
        <begin position="222"/>
        <end position="250"/>
    </location>
</feature>
<dbReference type="PANTHER" id="PTHR13115">
    <property type="entry name" value="RNA POLYMERASE-ASSOCIATED PROTEIN RTF1 HOMOLOG"/>
    <property type="match status" value="1"/>
</dbReference>
<feature type="compositionally biased region" description="Polar residues" evidence="5">
    <location>
        <begin position="652"/>
        <end position="672"/>
    </location>
</feature>
<dbReference type="EMBL" id="CASHTH010003272">
    <property type="protein sequence ID" value="CAI8042531.1"/>
    <property type="molecule type" value="Genomic_DNA"/>
</dbReference>
<feature type="compositionally biased region" description="Basic residues" evidence="5">
    <location>
        <begin position="1"/>
        <end position="10"/>
    </location>
</feature>
<evidence type="ECO:0000259" key="6">
    <source>
        <dbReference type="PROSITE" id="PS51360"/>
    </source>
</evidence>
<feature type="domain" description="Plus3" evidence="6">
    <location>
        <begin position="304"/>
        <end position="435"/>
    </location>
</feature>
<feature type="compositionally biased region" description="Low complexity" evidence="5">
    <location>
        <begin position="616"/>
        <end position="634"/>
    </location>
</feature>
<reference evidence="7" key="1">
    <citation type="submission" date="2023-03" db="EMBL/GenBank/DDBJ databases">
        <authorList>
            <person name="Steffen K."/>
            <person name="Cardenas P."/>
        </authorList>
    </citation>
    <scope>NUCLEOTIDE SEQUENCE</scope>
</reference>
<feature type="region of interest" description="Disordered" evidence="5">
    <location>
        <begin position="567"/>
        <end position="634"/>
    </location>
</feature>
<evidence type="ECO:0000313" key="8">
    <source>
        <dbReference type="Proteomes" id="UP001174909"/>
    </source>
</evidence>
<dbReference type="InterPro" id="IPR036128">
    <property type="entry name" value="Plus3-like_sf"/>
</dbReference>
<name>A0AA35T8Y6_GEOBA</name>
<dbReference type="InterPro" id="IPR004343">
    <property type="entry name" value="Plus-3_dom"/>
</dbReference>
<sequence length="692" mass="77622">MSSKTKRRAKIVSDSDDMGSSDIEQELKAQKAKRHKPAPVATTAHSSSSGSSSGSDDEWTMGEKKGVEKEKKKANKGGKGGQIGKRMPAGRKMAPARPSTSGSSHDDDEGEEQARESQGGSSESSGDSSSSDSESSSDESLQFDDGLDEDLVGDEEDRSKLSNMTDIEREQEMYMRYEKRQMQKTRFEIEHKLRRERRAKKKKAREQVEREQNRVIRSSRRSRLEDSSKSKAIDELKAKRSADKQKREEVQETQAPAARQAAKEPLNAAEVYPVTLSQRAPLPVARSLREETQRMSPGAALRYISNLEELTKIKLSRFRLEKWVHMPFFRDVAVGCYVRVGIGAHEGRMVYRVCEITEVIENQKVYSLGPTKTNKCLRLRHGPQERSFRMEYVSNSPFTDSEFSKWKTELAQRGQPLPTVDFIRKKSKRIEQAKSFQFKEEDIDKIILEKQKFRKAPTNYAMTKNRLFRRKELAEEDGDTETVSALTQELLELEEKAEQLDKQRSKGLSAISYINERNRQRNVSRAEEALKAELAVDKMKDDDPFTRRRCKPTLVTLTKDVVDGSGTVQGARRVEGDKKSTQEEVAAADKTSRPSTPNGQKLASLGGGDQSTPNASLLSSTPAPPTSSSASSSHDLFSAHDFDIQIDLPSTPEGTTSVKTLNKSAVTSTPRTNDAPKRSLNLADYKKRRGLI</sequence>
<keyword evidence="8" id="KW-1185">Reference proteome</keyword>
<feature type="compositionally biased region" description="Basic and acidic residues" evidence="5">
    <location>
        <begin position="61"/>
        <end position="71"/>
    </location>
</feature>
<accession>A0AA35T8Y6</accession>
<comment type="caution">
    <text evidence="7">The sequence shown here is derived from an EMBL/GenBank/DDBJ whole genome shotgun (WGS) entry which is preliminary data.</text>
</comment>
<dbReference type="Pfam" id="PF03126">
    <property type="entry name" value="Plus-3"/>
    <property type="match status" value="1"/>
</dbReference>
<feature type="region of interest" description="Disordered" evidence="5">
    <location>
        <begin position="1"/>
        <end position="264"/>
    </location>
</feature>